<evidence type="ECO:0000256" key="1">
    <source>
        <dbReference type="SAM" id="MobiDB-lite"/>
    </source>
</evidence>
<proteinExistence type="predicted"/>
<reference evidence="2 3" key="1">
    <citation type="submission" date="2015-12" db="EMBL/GenBank/DDBJ databases">
        <title>Draft Genome Sequence of Desulfitobacterium hafniense Strain DH, a Sulfate-reducing Bacterium Isolated from Paddy Soils.</title>
        <authorList>
            <person name="Bao P."/>
            <person name="Zhang X."/>
            <person name="Li G."/>
        </authorList>
    </citation>
    <scope>NUCLEOTIDE SEQUENCE [LARGE SCALE GENOMIC DNA]</scope>
    <source>
        <strain evidence="2 3">DH</strain>
    </source>
</reference>
<name>A0A0W1JDK6_DESHA</name>
<comment type="caution">
    <text evidence="2">The sequence shown here is derived from an EMBL/GenBank/DDBJ whole genome shotgun (WGS) entry which is preliminary data.</text>
</comment>
<protein>
    <submittedName>
        <fullName evidence="2">Uncharacterized protein</fullName>
    </submittedName>
</protein>
<accession>A0A0W1JDK6</accession>
<sequence length="73" mass="7770">MTQVVIFIILQNDHLGQDTSACSKPFLCALKMQKKPPKPDEALAAFSDSQPQHSVNAAKGPDQLGPEGPGGRL</sequence>
<dbReference type="Proteomes" id="UP000054623">
    <property type="component" value="Unassembled WGS sequence"/>
</dbReference>
<evidence type="ECO:0000313" key="3">
    <source>
        <dbReference type="Proteomes" id="UP000054623"/>
    </source>
</evidence>
<dbReference type="EMBL" id="LOCK01000072">
    <property type="protein sequence ID" value="KTE89582.1"/>
    <property type="molecule type" value="Genomic_DNA"/>
</dbReference>
<evidence type="ECO:0000313" key="2">
    <source>
        <dbReference type="EMBL" id="KTE89582.1"/>
    </source>
</evidence>
<gene>
    <name evidence="2" type="ORF">AT727_12165</name>
</gene>
<organism evidence="2 3">
    <name type="scientific">Desulfitobacterium hafniense</name>
    <name type="common">Desulfitobacterium frappieri</name>
    <dbReference type="NCBI Taxonomy" id="49338"/>
    <lineage>
        <taxon>Bacteria</taxon>
        <taxon>Bacillati</taxon>
        <taxon>Bacillota</taxon>
        <taxon>Clostridia</taxon>
        <taxon>Eubacteriales</taxon>
        <taxon>Desulfitobacteriaceae</taxon>
        <taxon>Desulfitobacterium</taxon>
    </lineage>
</organism>
<dbReference type="AlphaFoldDB" id="A0A0W1JDK6"/>
<feature type="region of interest" description="Disordered" evidence="1">
    <location>
        <begin position="38"/>
        <end position="73"/>
    </location>
</feature>